<accession>A0AAV7SDZ3</accession>
<dbReference type="EMBL" id="JANPWB010000008">
    <property type="protein sequence ID" value="KAJ1162345.1"/>
    <property type="molecule type" value="Genomic_DNA"/>
</dbReference>
<proteinExistence type="predicted"/>
<protein>
    <submittedName>
        <fullName evidence="1">Uncharacterized protein</fullName>
    </submittedName>
</protein>
<organism evidence="1 2">
    <name type="scientific">Pleurodeles waltl</name>
    <name type="common">Iberian ribbed newt</name>
    <dbReference type="NCBI Taxonomy" id="8319"/>
    <lineage>
        <taxon>Eukaryota</taxon>
        <taxon>Metazoa</taxon>
        <taxon>Chordata</taxon>
        <taxon>Craniata</taxon>
        <taxon>Vertebrata</taxon>
        <taxon>Euteleostomi</taxon>
        <taxon>Amphibia</taxon>
        <taxon>Batrachia</taxon>
        <taxon>Caudata</taxon>
        <taxon>Salamandroidea</taxon>
        <taxon>Salamandridae</taxon>
        <taxon>Pleurodelinae</taxon>
        <taxon>Pleurodeles</taxon>
    </lineage>
</organism>
<dbReference type="AlphaFoldDB" id="A0AAV7SDZ3"/>
<dbReference type="Proteomes" id="UP001066276">
    <property type="component" value="Chromosome 4_2"/>
</dbReference>
<gene>
    <name evidence="1" type="ORF">NDU88_002813</name>
</gene>
<comment type="caution">
    <text evidence="1">The sequence shown here is derived from an EMBL/GenBank/DDBJ whole genome shotgun (WGS) entry which is preliminary data.</text>
</comment>
<keyword evidence="2" id="KW-1185">Reference proteome</keyword>
<evidence type="ECO:0000313" key="1">
    <source>
        <dbReference type="EMBL" id="KAJ1162345.1"/>
    </source>
</evidence>
<name>A0AAV7SDZ3_PLEWA</name>
<reference evidence="1" key="1">
    <citation type="journal article" date="2022" name="bioRxiv">
        <title>Sequencing and chromosome-scale assembly of the giantPleurodeles waltlgenome.</title>
        <authorList>
            <person name="Brown T."/>
            <person name="Elewa A."/>
            <person name="Iarovenko S."/>
            <person name="Subramanian E."/>
            <person name="Araus A.J."/>
            <person name="Petzold A."/>
            <person name="Susuki M."/>
            <person name="Suzuki K.-i.T."/>
            <person name="Hayashi T."/>
            <person name="Toyoda A."/>
            <person name="Oliveira C."/>
            <person name="Osipova E."/>
            <person name="Leigh N.D."/>
            <person name="Simon A."/>
            <person name="Yun M.H."/>
        </authorList>
    </citation>
    <scope>NUCLEOTIDE SEQUENCE</scope>
    <source>
        <strain evidence="1">20211129_DDA</strain>
        <tissue evidence="1">Liver</tissue>
    </source>
</reference>
<evidence type="ECO:0000313" key="2">
    <source>
        <dbReference type="Proteomes" id="UP001066276"/>
    </source>
</evidence>
<sequence>MLDDPSVILTDKLTDIWNDQMTQLVTGLVGLINVEGIPVGKFVSVLISFFWPSTAVDIWELVKEGSNGVHDGQEDPCCRVTLSYMHLANLKERLMHGKEIYDEDNTPTWRKELKEEIET</sequence>